<organism evidence="2 3">
    <name type="scientific">Candidatus Methylumidiphilus alinenensis</name>
    <dbReference type="NCBI Taxonomy" id="2202197"/>
    <lineage>
        <taxon>Bacteria</taxon>
        <taxon>Pseudomonadati</taxon>
        <taxon>Pseudomonadota</taxon>
        <taxon>Gammaproteobacteria</taxon>
        <taxon>Methylococcales</taxon>
        <taxon>Candidatus Methylumidiphilus</taxon>
    </lineage>
</organism>
<protein>
    <submittedName>
        <fullName evidence="2">VWA containing CoxE family protein</fullName>
    </submittedName>
</protein>
<proteinExistence type="predicted"/>
<dbReference type="AlphaFoldDB" id="A0A2W4RG04"/>
<dbReference type="PANTHER" id="PTHR39338:SF7">
    <property type="entry name" value="BLL6692 PROTEIN"/>
    <property type="match status" value="1"/>
</dbReference>
<accession>A0A2W4RG04</accession>
<comment type="caution">
    <text evidence="2">The sequence shown here is derived from an EMBL/GenBank/DDBJ whole genome shotgun (WGS) entry which is preliminary data.</text>
</comment>
<evidence type="ECO:0000313" key="2">
    <source>
        <dbReference type="EMBL" id="PZN82955.1"/>
    </source>
</evidence>
<dbReference type="Proteomes" id="UP000249396">
    <property type="component" value="Unassembled WGS sequence"/>
</dbReference>
<evidence type="ECO:0000313" key="3">
    <source>
        <dbReference type="Proteomes" id="UP000249396"/>
    </source>
</evidence>
<dbReference type="EMBL" id="QJPH01000196">
    <property type="protein sequence ID" value="PZN82955.1"/>
    <property type="molecule type" value="Genomic_DNA"/>
</dbReference>
<gene>
    <name evidence="2" type="ORF">DM484_05560</name>
</gene>
<dbReference type="PANTHER" id="PTHR39338">
    <property type="entry name" value="BLL5662 PROTEIN-RELATED"/>
    <property type="match status" value="1"/>
</dbReference>
<name>A0A2W4RG04_9GAMM</name>
<evidence type="ECO:0000256" key="1">
    <source>
        <dbReference type="SAM" id="MobiDB-lite"/>
    </source>
</evidence>
<feature type="compositionally biased region" description="Pro residues" evidence="1">
    <location>
        <begin position="80"/>
        <end position="125"/>
    </location>
</feature>
<reference evidence="2 3" key="1">
    <citation type="journal article" date="2018" name="Aquat. Microb. Ecol.">
        <title>Gammaproteobacterial methanotrophs dominate.</title>
        <authorList>
            <person name="Rissanen A.J."/>
            <person name="Saarenheimo J."/>
            <person name="Tiirola M."/>
            <person name="Peura S."/>
            <person name="Aalto S.L."/>
            <person name="Karvinen A."/>
            <person name="Nykanen H."/>
        </authorList>
    </citation>
    <scope>NUCLEOTIDE SEQUENCE [LARGE SCALE GENOMIC DNA]</scope>
    <source>
        <strain evidence="2">AMbin10</strain>
    </source>
</reference>
<feature type="region of interest" description="Disordered" evidence="1">
    <location>
        <begin position="78"/>
        <end position="130"/>
    </location>
</feature>
<sequence length="357" mass="39487">MNDYEPKAILLAVFARLRKDLALGVGELLAAYRAVEGGFGAEGQEALREVARLLWCHSLDVADDFDQAFNDVLAQTARPTPAPQPVMPEPPVDKPPPLPPPVQPVNIPPPVAPSQPVAEPAPLPVKTPMRPVRDIQGPELRAYWPLSRRSMVYAWRYLRRTVKEGPRDVLNIAATVEQTARIGFFLCPVYDRRLKNKNHLVLLIDQGGSMVPFHRFTRDLVETACDGQKSQIQQVDLAYFHNVPPDHVFCDPHLMLPTPLGNLLALIDIDTSVLIVSDAGAARGHRSNERIRATAEFLALVKRRATQLAWLNPMPQARWAGTSAQFIAHLAPMFQMDNEGFGNAVAALRGQSPGRRG</sequence>